<gene>
    <name evidence="1" type="ORF">IAB16_06445</name>
</gene>
<accession>A0A940DJE3</accession>
<dbReference type="PANTHER" id="PTHR35807:SF2">
    <property type="entry name" value="TRANSCRIPTIONAL ACTIVATOR DOMAIN"/>
    <property type="match status" value="1"/>
</dbReference>
<evidence type="ECO:0000313" key="2">
    <source>
        <dbReference type="Proteomes" id="UP000727857"/>
    </source>
</evidence>
<dbReference type="InterPro" id="IPR011990">
    <property type="entry name" value="TPR-like_helical_dom_sf"/>
</dbReference>
<dbReference type="GO" id="GO:0003677">
    <property type="term" value="F:DNA binding"/>
    <property type="evidence" value="ECO:0007669"/>
    <property type="project" value="InterPro"/>
</dbReference>
<reference evidence="1" key="1">
    <citation type="submission" date="2020-10" db="EMBL/GenBank/DDBJ databases">
        <authorList>
            <person name="Gilroy R."/>
        </authorList>
    </citation>
    <scope>NUCLEOTIDE SEQUENCE</scope>
    <source>
        <strain evidence="1">517</strain>
    </source>
</reference>
<comment type="caution">
    <text evidence="1">The sequence shown here is derived from an EMBL/GenBank/DDBJ whole genome shotgun (WGS) entry which is preliminary data.</text>
</comment>
<reference evidence="1" key="2">
    <citation type="journal article" date="2021" name="PeerJ">
        <title>Extensive microbial diversity within the chicken gut microbiome revealed by metagenomics and culture.</title>
        <authorList>
            <person name="Gilroy R."/>
            <person name="Ravi A."/>
            <person name="Getino M."/>
            <person name="Pursley I."/>
            <person name="Horton D.L."/>
            <person name="Alikhan N.F."/>
            <person name="Baker D."/>
            <person name="Gharbi K."/>
            <person name="Hall N."/>
            <person name="Watson M."/>
            <person name="Adriaenssens E.M."/>
            <person name="Foster-Nyarko E."/>
            <person name="Jarju S."/>
            <person name="Secka A."/>
            <person name="Antonio M."/>
            <person name="Oren A."/>
            <person name="Chaudhuri R.R."/>
            <person name="La Ragione R."/>
            <person name="Hildebrand F."/>
            <person name="Pallen M.J."/>
        </authorList>
    </citation>
    <scope>NUCLEOTIDE SEQUENCE</scope>
    <source>
        <strain evidence="1">517</strain>
    </source>
</reference>
<dbReference type="Gene3D" id="1.10.10.10">
    <property type="entry name" value="Winged helix-like DNA-binding domain superfamily/Winged helix DNA-binding domain"/>
    <property type="match status" value="1"/>
</dbReference>
<name>A0A940DJE3_9FIRM</name>
<sequence>MKLDSTVNAVLNDIMAGENAAVLLYAPSEYDKEDFLGELGTRYYKSYWFNAVVHDLHQPAICLIDGLLEGEPELRKRLKQLLFCNSRYNGPDVALSAVLDHLAKIKREIIIVFEKMDLLPDGYDYSKYVYLIKHAPSNVKIVLSSDKFLAMEINGFEPNCPMLIDENSLLKCADICQPEEYVKDLGGKELAFLKFVSEYGVISDKTAERISEGSTKLLDMLARKGVYVAARDSGTGGKHYCFKKEFADYLGSLEPDFQEYASEYAGKDLSGEIFDSLCAEGKYYIALKHAVSEKRYDRIEIAGSLAINSDEIVNIINFISAHKELSIGDEVDVRKYPYTALLRIAHIAKHGRYFERTLVELPQIQERFLELDNGVRAYLCAVYVELNCLIKLDCADKVRERTAELKRRYSGNEEIEGYLTVLRNLLPDFLHNSDVGVTTLEQMLAAPGVDEHFWYLKLYEDLELYYYHVGNYRQSMDTARKIKAVCPGYVIPLRVIAMNYFEGDIEETTKLLEEALDFAITNNLFADTHMLYSVKALVAAYHGKSEEVKYYCDKAYSLITKEDNFEKFFTIYVRCYTKASTGEVSYAKNLAQIYLKYARERAPQYVEMMLQSYAYALFRSGDADRAYKAATQAINAAEHKSFIWLFSMGLATNCLLVKGELKDVESLVGNILRYSENYGMRMVPVDTAEDIFEPILRYAREHGIEPETVARIDALVAGRKGAKQEGSVIKVNMFGDVSITVGGKEMQWKTRKSKELFLHYLVAGDIGIDRNVIIDFLWKDYLYESAINNLKTTNNIIRKTLQAYNVDFRLDYLNSRYSLKVYNILSDLNAYRELADKFAREDDVSRKAAIMSDILKIYKSDFALDMNYADFEHERTSIKQEMILNLMKLIRALAKERKYIEAKEFLSSLVLIDKSNDYGHMVAELDRFINLT</sequence>
<dbReference type="InterPro" id="IPR036388">
    <property type="entry name" value="WH-like_DNA-bd_sf"/>
</dbReference>
<dbReference type="AlphaFoldDB" id="A0A940DJE3"/>
<evidence type="ECO:0000313" key="1">
    <source>
        <dbReference type="EMBL" id="MBO8424643.1"/>
    </source>
</evidence>
<dbReference type="InterPro" id="IPR051677">
    <property type="entry name" value="AfsR-DnrI-RedD_regulator"/>
</dbReference>
<dbReference type="EMBL" id="JADINF010000161">
    <property type="protein sequence ID" value="MBO8424643.1"/>
    <property type="molecule type" value="Genomic_DNA"/>
</dbReference>
<dbReference type="PANTHER" id="PTHR35807">
    <property type="entry name" value="TRANSCRIPTIONAL REGULATOR REDD-RELATED"/>
    <property type="match status" value="1"/>
</dbReference>
<dbReference type="SUPFAM" id="SSF46894">
    <property type="entry name" value="C-terminal effector domain of the bipartite response regulators"/>
    <property type="match status" value="1"/>
</dbReference>
<proteinExistence type="predicted"/>
<organism evidence="1 2">
    <name type="scientific">Candidatus Stercoripulliclostridium pullicola</name>
    <dbReference type="NCBI Taxonomy" id="2840953"/>
    <lineage>
        <taxon>Bacteria</taxon>
        <taxon>Bacillati</taxon>
        <taxon>Bacillota</taxon>
        <taxon>Clostridia</taxon>
        <taxon>Eubacteriales</taxon>
        <taxon>Candidatus Stercoripulliclostridium</taxon>
    </lineage>
</organism>
<dbReference type="Gene3D" id="1.25.40.10">
    <property type="entry name" value="Tetratricopeptide repeat domain"/>
    <property type="match status" value="1"/>
</dbReference>
<dbReference type="GO" id="GO:0006355">
    <property type="term" value="P:regulation of DNA-templated transcription"/>
    <property type="evidence" value="ECO:0007669"/>
    <property type="project" value="InterPro"/>
</dbReference>
<dbReference type="Proteomes" id="UP000727857">
    <property type="component" value="Unassembled WGS sequence"/>
</dbReference>
<protein>
    <submittedName>
        <fullName evidence="1">Uncharacterized protein</fullName>
    </submittedName>
</protein>
<dbReference type="InterPro" id="IPR016032">
    <property type="entry name" value="Sig_transdc_resp-reg_C-effctor"/>
</dbReference>
<dbReference type="SUPFAM" id="SSF48452">
    <property type="entry name" value="TPR-like"/>
    <property type="match status" value="1"/>
</dbReference>